<dbReference type="Proteomes" id="UP000008068">
    <property type="component" value="Unassembled WGS sequence"/>
</dbReference>
<evidence type="ECO:0000256" key="1">
    <source>
        <dbReference type="SAM" id="MobiDB-lite"/>
    </source>
</evidence>
<keyword evidence="3" id="KW-1185">Reference proteome</keyword>
<organism evidence="3">
    <name type="scientific">Caenorhabditis brenneri</name>
    <name type="common">Nematode worm</name>
    <dbReference type="NCBI Taxonomy" id="135651"/>
    <lineage>
        <taxon>Eukaryota</taxon>
        <taxon>Metazoa</taxon>
        <taxon>Ecdysozoa</taxon>
        <taxon>Nematoda</taxon>
        <taxon>Chromadorea</taxon>
        <taxon>Rhabditida</taxon>
        <taxon>Rhabditina</taxon>
        <taxon>Rhabditomorpha</taxon>
        <taxon>Rhabditoidea</taxon>
        <taxon>Rhabditidae</taxon>
        <taxon>Peloderinae</taxon>
        <taxon>Caenorhabditis</taxon>
    </lineage>
</organism>
<dbReference type="eggNOG" id="ENOG502TJUM">
    <property type="taxonomic scope" value="Eukaryota"/>
</dbReference>
<dbReference type="OrthoDB" id="5903352at2759"/>
<accession>G0P1H4</accession>
<evidence type="ECO:0000313" key="2">
    <source>
        <dbReference type="EMBL" id="EGT42337.1"/>
    </source>
</evidence>
<dbReference type="HOGENOM" id="CLU_657619_0_0_1"/>
<proteinExistence type="predicted"/>
<dbReference type="InParanoid" id="G0P1H4"/>
<protein>
    <submittedName>
        <fullName evidence="2">Uncharacterized protein</fullName>
    </submittedName>
</protein>
<dbReference type="EMBL" id="GL380013">
    <property type="protein sequence ID" value="EGT42337.1"/>
    <property type="molecule type" value="Genomic_DNA"/>
</dbReference>
<feature type="region of interest" description="Disordered" evidence="1">
    <location>
        <begin position="277"/>
        <end position="299"/>
    </location>
</feature>
<feature type="compositionally biased region" description="Basic and acidic residues" evidence="1">
    <location>
        <begin position="281"/>
        <end position="290"/>
    </location>
</feature>
<evidence type="ECO:0000313" key="3">
    <source>
        <dbReference type="Proteomes" id="UP000008068"/>
    </source>
</evidence>
<sequence length="418" mass="47180">MKPSQLRKIDFRGFLLRDFDNGIYEAVNKSTVYNLLSEQKTHSPILIVKTFKDYTKAMVLEATHRICSVLQRKRDKDAENFEFKTYVYEIGDDFDTGFDNSAPLVPNSSQKTDITRFPPNLLSLIHQTFGREFNKSLAQFSRFQQAVVLKSILSRYVSDEQKEQVLLELHNNNATPILDLYKKCFHEGIVAAEFSNDHTEKSPYFSFFMPPKTGDVFLQQMDVLPTANKTHFLILKACLISDSMTADLISSYVGQNIDANQLRTKLNEIIHNDDDDLEFEGTDKTAETTRKPTGRKGAPKDGFKVVEATSVSVIPENSVVQCIEKVKLEHIDKLKEKSCSIIVVNPFTDSNWFQMVLTKFTGGIRFGVLGGSAAVAIGPHIKPGAEIRAANIKMLLIKMMSKEETTGRKLDVTLFQLA</sequence>
<name>G0P1H4_CAEBE</name>
<gene>
    <name evidence="2" type="ORF">CAEBREN_09535</name>
</gene>
<reference evidence="3" key="1">
    <citation type="submission" date="2011-07" db="EMBL/GenBank/DDBJ databases">
        <authorList>
            <consortium name="Caenorhabditis brenneri Sequencing and Analysis Consortium"/>
            <person name="Wilson R.K."/>
        </authorList>
    </citation>
    <scope>NUCLEOTIDE SEQUENCE [LARGE SCALE GENOMIC DNA]</scope>
    <source>
        <strain evidence="3">PB2801</strain>
    </source>
</reference>
<dbReference type="AlphaFoldDB" id="G0P1H4"/>